<dbReference type="PANTHER" id="PTHR34704">
    <property type="entry name" value="ATPASE"/>
    <property type="match status" value="1"/>
</dbReference>
<sequence>MFIGRERELQKLNSMYAGNTFEFAVFYGRRRVGKTTLITEFIKNKHAIYYMASEGTQKENLAGLSRAVLQDNLGIGVDTAFRDFSALLDYIDTICNDRQLILAVDEYPYLAASCPAISSLIQKHIDQCWKNSRLFLILCGSSMSFMEYQVLGYKSPLYGRRTAQFKIHPFTYFESRAMLDVYPAEEQAVLYGVTGGIPEYLSRLNLKKSMDENIVELFFQESGRLFEEPVNLLKQELKEPATYHSMISAIAGGASRLNEIAVKTGLESSGCSNQMMNLISLGIVRKETPVTEDGAGRKTLYRLEDNMFLFWYRFVRPNISSIVRGNGEGIYEHVVKPELNDFMGRVFEEICHQYLYLPNVYSKLPCFFGEIGRWWGNNPKEKKQEEIDIMAVQGNIALFGECKWRNTKVSPNVLETLLRRSELFHYQEKQYVIFSKSGFEQAVMKQAAIEQAKGNAVWLISFDEMTGNEGQGMN</sequence>
<dbReference type="InterPro" id="IPR027417">
    <property type="entry name" value="P-loop_NTPase"/>
</dbReference>
<evidence type="ECO:0000259" key="2">
    <source>
        <dbReference type="Pfam" id="PF03008"/>
    </source>
</evidence>
<evidence type="ECO:0000259" key="1">
    <source>
        <dbReference type="Pfam" id="PF01637"/>
    </source>
</evidence>
<protein>
    <recommendedName>
        <fullName evidence="5">DUF234 domain-containing protein</fullName>
    </recommendedName>
</protein>
<dbReference type="Gene3D" id="3.40.50.300">
    <property type="entry name" value="P-loop containing nucleotide triphosphate hydrolases"/>
    <property type="match status" value="1"/>
</dbReference>
<dbReference type="EMBL" id="QJKD01000012">
    <property type="protein sequence ID" value="PXX50286.1"/>
    <property type="molecule type" value="Genomic_DNA"/>
</dbReference>
<dbReference type="Pfam" id="PF01637">
    <property type="entry name" value="ATPase_2"/>
    <property type="match status" value="1"/>
</dbReference>
<evidence type="ECO:0000313" key="4">
    <source>
        <dbReference type="Proteomes" id="UP000248057"/>
    </source>
</evidence>
<comment type="caution">
    <text evidence="3">The sequence shown here is derived from an EMBL/GenBank/DDBJ whole genome shotgun (WGS) entry which is preliminary data.</text>
</comment>
<dbReference type="InterPro" id="IPR011335">
    <property type="entry name" value="Restrct_endonuc-II-like"/>
</dbReference>
<evidence type="ECO:0000313" key="3">
    <source>
        <dbReference type="EMBL" id="PXX50286.1"/>
    </source>
</evidence>
<dbReference type="GeneID" id="86063461"/>
<dbReference type="InterPro" id="IPR004256">
    <property type="entry name" value="DUF234"/>
</dbReference>
<feature type="domain" description="ATPase" evidence="1">
    <location>
        <begin position="2"/>
        <end position="204"/>
    </location>
</feature>
<dbReference type="Pfam" id="PF03008">
    <property type="entry name" value="DUF234"/>
    <property type="match status" value="1"/>
</dbReference>
<dbReference type="RefSeq" id="WP_110324655.1">
    <property type="nucleotide sequence ID" value="NZ_QJKD01000012.1"/>
</dbReference>
<dbReference type="GO" id="GO:0005524">
    <property type="term" value="F:ATP binding"/>
    <property type="evidence" value="ECO:0007669"/>
    <property type="project" value="InterPro"/>
</dbReference>
<accession>A0A2V3XZD8</accession>
<reference evidence="3 4" key="1">
    <citation type="submission" date="2018-05" db="EMBL/GenBank/DDBJ databases">
        <title>Genomic Encyclopedia of Type Strains, Phase IV (KMG-IV): sequencing the most valuable type-strain genomes for metagenomic binning, comparative biology and taxonomic classification.</title>
        <authorList>
            <person name="Goeker M."/>
        </authorList>
    </citation>
    <scope>NUCLEOTIDE SEQUENCE [LARGE SCALE GENOMIC DNA]</scope>
    <source>
        <strain evidence="3 4">DSM 24995</strain>
    </source>
</reference>
<feature type="domain" description="DUF234" evidence="2">
    <location>
        <begin position="311"/>
        <end position="408"/>
    </location>
</feature>
<name>A0A2V3XZD8_9FIRM</name>
<dbReference type="SUPFAM" id="SSF52540">
    <property type="entry name" value="P-loop containing nucleoside triphosphate hydrolases"/>
    <property type="match status" value="1"/>
</dbReference>
<dbReference type="Proteomes" id="UP000248057">
    <property type="component" value="Unassembled WGS sequence"/>
</dbReference>
<organism evidence="3 4">
    <name type="scientific">Hungatella effluvii</name>
    <dbReference type="NCBI Taxonomy" id="1096246"/>
    <lineage>
        <taxon>Bacteria</taxon>
        <taxon>Bacillati</taxon>
        <taxon>Bacillota</taxon>
        <taxon>Clostridia</taxon>
        <taxon>Lachnospirales</taxon>
        <taxon>Lachnospiraceae</taxon>
        <taxon>Hungatella</taxon>
    </lineage>
</organism>
<proteinExistence type="predicted"/>
<dbReference type="PANTHER" id="PTHR34704:SF1">
    <property type="entry name" value="ATPASE"/>
    <property type="match status" value="1"/>
</dbReference>
<evidence type="ECO:0008006" key="5">
    <source>
        <dbReference type="Google" id="ProtNLM"/>
    </source>
</evidence>
<dbReference type="SUPFAM" id="SSF52980">
    <property type="entry name" value="Restriction endonuclease-like"/>
    <property type="match status" value="1"/>
</dbReference>
<dbReference type="InterPro" id="IPR011579">
    <property type="entry name" value="ATPase_dom"/>
</dbReference>
<dbReference type="AlphaFoldDB" id="A0A2V3XZD8"/>
<gene>
    <name evidence="3" type="ORF">DFR60_112149</name>
</gene>
<keyword evidence="4" id="KW-1185">Reference proteome</keyword>